<organism evidence="2 3">
    <name type="scientific">Serratia fonticola</name>
    <dbReference type="NCBI Taxonomy" id="47917"/>
    <lineage>
        <taxon>Bacteria</taxon>
        <taxon>Pseudomonadati</taxon>
        <taxon>Pseudomonadota</taxon>
        <taxon>Gammaproteobacteria</taxon>
        <taxon>Enterobacterales</taxon>
        <taxon>Yersiniaceae</taxon>
        <taxon>Serratia</taxon>
    </lineage>
</organism>
<dbReference type="GO" id="GO:0030488">
    <property type="term" value="P:tRNA methylation"/>
    <property type="evidence" value="ECO:0007669"/>
    <property type="project" value="TreeGrafter"/>
</dbReference>
<proteinExistence type="predicted"/>
<dbReference type="GO" id="GO:0002098">
    <property type="term" value="P:tRNA wobble uridine modification"/>
    <property type="evidence" value="ECO:0007669"/>
    <property type="project" value="TreeGrafter"/>
</dbReference>
<dbReference type="CDD" id="cd11383">
    <property type="entry name" value="YfjP"/>
    <property type="match status" value="1"/>
</dbReference>
<dbReference type="GO" id="GO:0005525">
    <property type="term" value="F:GTP binding"/>
    <property type="evidence" value="ECO:0007669"/>
    <property type="project" value="InterPro"/>
</dbReference>
<dbReference type="PANTHER" id="PTHR42714">
    <property type="entry name" value="TRNA MODIFICATION GTPASE GTPBP3"/>
    <property type="match status" value="1"/>
</dbReference>
<name>A0AAJ2D5J3_SERFO</name>
<dbReference type="Pfam" id="PF01926">
    <property type="entry name" value="MMR_HSR1"/>
    <property type="match status" value="1"/>
</dbReference>
<gene>
    <name evidence="2" type="ORF">RDT67_02755</name>
</gene>
<dbReference type="SUPFAM" id="SSF52540">
    <property type="entry name" value="P-loop containing nucleoside triphosphate hydrolases"/>
    <property type="match status" value="1"/>
</dbReference>
<comment type="caution">
    <text evidence="2">The sequence shown here is derived from an EMBL/GenBank/DDBJ whole genome shotgun (WGS) entry which is preliminary data.</text>
</comment>
<sequence length="293" mass="32803">MSDKTEQGIDALKQPLSFLPGVLSRTILERIRQTINYEPVIGIMGKTGAGKSSLCNALFHGDVSPISDVTACTREPLRFRLRSGNHSLILMDLPGVGESEQRDREYEALYHRTLPELDLVLWVIKADDRALSVDEQFYRRVIDGYRHRVLFVVNQADKIEPCHKWNTTSNIPSPHQSINIEAKLNAICQLFSPYHPVCAVSARTGWNLPSMVETMMCCLPDRATSPLAMQLQGKLCNESVKKQAREGFGSAVGSVFDTAESSSFIPAPVQVVIRKVREAVVSVARSIWDWIFF</sequence>
<dbReference type="AlphaFoldDB" id="A0AAJ2D5J3"/>
<dbReference type="EMBL" id="JAVIGA010000002">
    <property type="protein sequence ID" value="MDQ9125347.1"/>
    <property type="molecule type" value="Genomic_DNA"/>
</dbReference>
<dbReference type="InterPro" id="IPR027417">
    <property type="entry name" value="P-loop_NTPase"/>
</dbReference>
<evidence type="ECO:0000259" key="1">
    <source>
        <dbReference type="Pfam" id="PF01926"/>
    </source>
</evidence>
<dbReference type="GO" id="GO:0005829">
    <property type="term" value="C:cytosol"/>
    <property type="evidence" value="ECO:0007669"/>
    <property type="project" value="TreeGrafter"/>
</dbReference>
<accession>A0AAJ2D5J3</accession>
<dbReference type="Proteomes" id="UP001224622">
    <property type="component" value="Unassembled WGS sequence"/>
</dbReference>
<protein>
    <submittedName>
        <fullName evidence="2">GTPase family protein</fullName>
    </submittedName>
</protein>
<evidence type="ECO:0000313" key="2">
    <source>
        <dbReference type="EMBL" id="MDQ9125347.1"/>
    </source>
</evidence>
<dbReference type="PANTHER" id="PTHR42714:SF2">
    <property type="entry name" value="TRNA MODIFICATION GTPASE GTPBP3, MITOCHONDRIAL"/>
    <property type="match status" value="1"/>
</dbReference>
<reference evidence="2" key="1">
    <citation type="submission" date="2023-08" db="EMBL/GenBank/DDBJ databases">
        <title>The Comparative Genomic Analysis of Yersiniaceae from Polar Regions.</title>
        <authorList>
            <person name="Goncharov A."/>
            <person name="Aslanov B."/>
            <person name="Kolodzhieva V."/>
            <person name="Azarov D."/>
            <person name="Mochov A."/>
            <person name="Lebedeva E."/>
        </authorList>
    </citation>
    <scope>NUCLEOTIDE SEQUENCE</scope>
    <source>
        <strain evidence="2">Vf</strain>
    </source>
</reference>
<dbReference type="Gene3D" id="3.40.50.300">
    <property type="entry name" value="P-loop containing nucleotide triphosphate hydrolases"/>
    <property type="match status" value="1"/>
</dbReference>
<evidence type="ECO:0000313" key="3">
    <source>
        <dbReference type="Proteomes" id="UP001224622"/>
    </source>
</evidence>
<dbReference type="RefSeq" id="WP_309046640.1">
    <property type="nucleotide sequence ID" value="NZ_JAVIGA010000002.1"/>
</dbReference>
<feature type="domain" description="G" evidence="1">
    <location>
        <begin position="41"/>
        <end position="154"/>
    </location>
</feature>
<dbReference type="InterPro" id="IPR006073">
    <property type="entry name" value="GTP-bd"/>
</dbReference>